<name>A0A133NW90_FUSNU</name>
<evidence type="ECO:0000313" key="1">
    <source>
        <dbReference type="EMBL" id="KXA20554.1"/>
    </source>
</evidence>
<reference evidence="2" key="1">
    <citation type="submission" date="2016-01" db="EMBL/GenBank/DDBJ databases">
        <authorList>
            <person name="Mitreva M."/>
            <person name="Pepin K.H."/>
            <person name="Mihindukulasuriya K.A."/>
            <person name="Fulton R."/>
            <person name="Fronick C."/>
            <person name="O'Laughlin M."/>
            <person name="Miner T."/>
            <person name="Herter B."/>
            <person name="Rosa B.A."/>
            <person name="Cordes M."/>
            <person name="Tomlinson C."/>
            <person name="Wollam A."/>
            <person name="Palsikar V.B."/>
            <person name="Mardis E.R."/>
            <person name="Wilson R.K."/>
        </authorList>
    </citation>
    <scope>NUCLEOTIDE SEQUENCE [LARGE SCALE GENOMIC DNA]</scope>
    <source>
        <strain evidence="2">MJR7757B</strain>
    </source>
</reference>
<comment type="caution">
    <text evidence="1">The sequence shown here is derived from an EMBL/GenBank/DDBJ whole genome shotgun (WGS) entry which is preliminary data.</text>
</comment>
<keyword evidence="2" id="KW-1185">Reference proteome</keyword>
<dbReference type="AlphaFoldDB" id="A0A133NW90"/>
<dbReference type="RefSeq" id="WP_187151696.1">
    <property type="nucleotide sequence ID" value="NZ_KQ956704.1"/>
</dbReference>
<dbReference type="EMBL" id="LRPY01000122">
    <property type="protein sequence ID" value="KXA20554.1"/>
    <property type="molecule type" value="Genomic_DNA"/>
</dbReference>
<organism evidence="1 2">
    <name type="scientific">Fusobacterium nucleatum</name>
    <dbReference type="NCBI Taxonomy" id="851"/>
    <lineage>
        <taxon>Bacteria</taxon>
        <taxon>Fusobacteriati</taxon>
        <taxon>Fusobacteriota</taxon>
        <taxon>Fusobacteriia</taxon>
        <taxon>Fusobacteriales</taxon>
        <taxon>Fusobacteriaceae</taxon>
        <taxon>Fusobacterium</taxon>
    </lineage>
</organism>
<accession>A0A133NW90</accession>
<dbReference type="Proteomes" id="UP000070401">
    <property type="component" value="Unassembled WGS sequence"/>
</dbReference>
<evidence type="ECO:0000313" key="2">
    <source>
        <dbReference type="Proteomes" id="UP000070401"/>
    </source>
</evidence>
<gene>
    <name evidence="1" type="ORF">HMPREF3221_01245</name>
</gene>
<protein>
    <submittedName>
        <fullName evidence="1">Uncharacterized protein</fullName>
    </submittedName>
</protein>
<proteinExistence type="predicted"/>
<sequence>MNGIPIKHIYYYYDFNTGKSVTKYEEIFPENLEFAKTSKIIYYEEK</sequence>